<dbReference type="InterPro" id="IPR036890">
    <property type="entry name" value="HATPase_C_sf"/>
</dbReference>
<keyword evidence="4" id="KW-0597">Phosphoprotein</keyword>
<dbReference type="SUPFAM" id="SSF158472">
    <property type="entry name" value="HAMP domain-like"/>
    <property type="match status" value="1"/>
</dbReference>
<dbReference type="SMART" id="SM00387">
    <property type="entry name" value="HATPase_c"/>
    <property type="match status" value="1"/>
</dbReference>
<evidence type="ECO:0000256" key="2">
    <source>
        <dbReference type="ARBA" id="ARBA00004370"/>
    </source>
</evidence>
<keyword evidence="7 14" id="KW-0418">Kinase</keyword>
<comment type="catalytic activity">
    <reaction evidence="1">
        <text>ATP + protein L-histidine = ADP + protein N-phospho-L-histidine.</text>
        <dbReference type="EC" id="2.7.13.3"/>
    </reaction>
</comment>
<dbReference type="SMART" id="SM00304">
    <property type="entry name" value="HAMP"/>
    <property type="match status" value="1"/>
</dbReference>
<keyword evidence="6 11" id="KW-0812">Transmembrane</keyword>
<dbReference type="InterPro" id="IPR036097">
    <property type="entry name" value="HisK_dim/P_sf"/>
</dbReference>
<dbReference type="EMBL" id="SMLW01000571">
    <property type="protein sequence ID" value="MTI26242.1"/>
    <property type="molecule type" value="Genomic_DNA"/>
</dbReference>
<dbReference type="SMART" id="SM00388">
    <property type="entry name" value="HisKA"/>
    <property type="match status" value="1"/>
</dbReference>
<dbReference type="InterPro" id="IPR004358">
    <property type="entry name" value="Sig_transdc_His_kin-like_C"/>
</dbReference>
<dbReference type="InterPro" id="IPR005467">
    <property type="entry name" value="His_kinase_dom"/>
</dbReference>
<dbReference type="PANTHER" id="PTHR45436">
    <property type="entry name" value="SENSOR HISTIDINE KINASE YKOH"/>
    <property type="match status" value="1"/>
</dbReference>
<dbReference type="Gene3D" id="6.10.340.10">
    <property type="match status" value="1"/>
</dbReference>
<dbReference type="Pfam" id="PF00512">
    <property type="entry name" value="HisKA"/>
    <property type="match status" value="1"/>
</dbReference>
<dbReference type="PROSITE" id="PS50109">
    <property type="entry name" value="HIS_KIN"/>
    <property type="match status" value="1"/>
</dbReference>
<comment type="subcellular location">
    <subcellularLocation>
        <location evidence="2">Membrane</location>
    </subcellularLocation>
</comment>
<evidence type="ECO:0000256" key="7">
    <source>
        <dbReference type="ARBA" id="ARBA00022777"/>
    </source>
</evidence>
<keyword evidence="10 11" id="KW-0472">Membrane</keyword>
<dbReference type="SUPFAM" id="SSF47384">
    <property type="entry name" value="Homodimeric domain of signal transducing histidine kinase"/>
    <property type="match status" value="1"/>
</dbReference>
<feature type="domain" description="HAMP" evidence="13">
    <location>
        <begin position="178"/>
        <end position="231"/>
    </location>
</feature>
<evidence type="ECO:0000256" key="10">
    <source>
        <dbReference type="ARBA" id="ARBA00023136"/>
    </source>
</evidence>
<evidence type="ECO:0000256" key="9">
    <source>
        <dbReference type="ARBA" id="ARBA00023012"/>
    </source>
</evidence>
<keyword evidence="5" id="KW-0808">Transferase</keyword>
<dbReference type="SUPFAM" id="SSF55874">
    <property type="entry name" value="ATPase domain of HSP90 chaperone/DNA topoisomerase II/histidine kinase"/>
    <property type="match status" value="1"/>
</dbReference>
<evidence type="ECO:0000313" key="15">
    <source>
        <dbReference type="Proteomes" id="UP000798808"/>
    </source>
</evidence>
<keyword evidence="8 11" id="KW-1133">Transmembrane helix</keyword>
<dbReference type="RefSeq" id="WP_155173200.1">
    <property type="nucleotide sequence ID" value="NZ_BAAAFL010000029.1"/>
</dbReference>
<evidence type="ECO:0000256" key="4">
    <source>
        <dbReference type="ARBA" id="ARBA00022553"/>
    </source>
</evidence>
<keyword evidence="9" id="KW-0902">Two-component regulatory system</keyword>
<evidence type="ECO:0000256" key="1">
    <source>
        <dbReference type="ARBA" id="ARBA00000085"/>
    </source>
</evidence>
<evidence type="ECO:0000256" key="6">
    <source>
        <dbReference type="ARBA" id="ARBA00022692"/>
    </source>
</evidence>
<dbReference type="CDD" id="cd06225">
    <property type="entry name" value="HAMP"/>
    <property type="match status" value="1"/>
</dbReference>
<dbReference type="Pfam" id="PF02518">
    <property type="entry name" value="HATPase_c"/>
    <property type="match status" value="1"/>
</dbReference>
<dbReference type="InterPro" id="IPR050428">
    <property type="entry name" value="TCS_sensor_his_kinase"/>
</dbReference>
<dbReference type="Gene3D" id="1.10.287.130">
    <property type="match status" value="1"/>
</dbReference>
<dbReference type="Gene3D" id="3.30.565.10">
    <property type="entry name" value="Histidine kinase-like ATPase, C-terminal domain"/>
    <property type="match status" value="1"/>
</dbReference>
<accession>A0ABW9RPZ8</accession>
<dbReference type="CDD" id="cd00075">
    <property type="entry name" value="HATPase"/>
    <property type="match status" value="1"/>
</dbReference>
<evidence type="ECO:0000256" key="5">
    <source>
        <dbReference type="ARBA" id="ARBA00022679"/>
    </source>
</evidence>
<keyword evidence="15" id="KW-1185">Reference proteome</keyword>
<protein>
    <recommendedName>
        <fullName evidence="3">histidine kinase</fullName>
        <ecNumber evidence="3">2.7.13.3</ecNumber>
    </recommendedName>
</protein>
<evidence type="ECO:0000256" key="11">
    <source>
        <dbReference type="SAM" id="Phobius"/>
    </source>
</evidence>
<feature type="domain" description="Histidine kinase" evidence="12">
    <location>
        <begin position="239"/>
        <end position="455"/>
    </location>
</feature>
<dbReference type="Proteomes" id="UP000798808">
    <property type="component" value="Unassembled WGS sequence"/>
</dbReference>
<feature type="transmembrane region" description="Helical" evidence="11">
    <location>
        <begin position="7"/>
        <end position="28"/>
    </location>
</feature>
<evidence type="ECO:0000259" key="12">
    <source>
        <dbReference type="PROSITE" id="PS50109"/>
    </source>
</evidence>
<feature type="transmembrane region" description="Helical" evidence="11">
    <location>
        <begin position="157"/>
        <end position="177"/>
    </location>
</feature>
<gene>
    <name evidence="14" type="ORF">E1163_14890</name>
</gene>
<comment type="caution">
    <text evidence="14">The sequence shown here is derived from an EMBL/GenBank/DDBJ whole genome shotgun (WGS) entry which is preliminary data.</text>
</comment>
<evidence type="ECO:0000313" key="14">
    <source>
        <dbReference type="EMBL" id="MTI26242.1"/>
    </source>
</evidence>
<dbReference type="InterPro" id="IPR003594">
    <property type="entry name" value="HATPase_dom"/>
</dbReference>
<dbReference type="PRINTS" id="PR00344">
    <property type="entry name" value="BCTRLSENSOR"/>
</dbReference>
<evidence type="ECO:0000256" key="3">
    <source>
        <dbReference type="ARBA" id="ARBA00012438"/>
    </source>
</evidence>
<dbReference type="GO" id="GO:0016301">
    <property type="term" value="F:kinase activity"/>
    <property type="evidence" value="ECO:0007669"/>
    <property type="project" value="UniProtKB-KW"/>
</dbReference>
<organism evidence="14 15">
    <name type="scientific">Fulvivirga kasyanovii</name>
    <dbReference type="NCBI Taxonomy" id="396812"/>
    <lineage>
        <taxon>Bacteria</taxon>
        <taxon>Pseudomonadati</taxon>
        <taxon>Bacteroidota</taxon>
        <taxon>Cytophagia</taxon>
        <taxon>Cytophagales</taxon>
        <taxon>Fulvivirgaceae</taxon>
        <taxon>Fulvivirga</taxon>
    </lineage>
</organism>
<dbReference type="PROSITE" id="PS50885">
    <property type="entry name" value="HAMP"/>
    <property type="match status" value="1"/>
</dbReference>
<name>A0ABW9RPZ8_9BACT</name>
<proteinExistence type="predicted"/>
<dbReference type="CDD" id="cd00082">
    <property type="entry name" value="HisKA"/>
    <property type="match status" value="1"/>
</dbReference>
<dbReference type="Pfam" id="PF00672">
    <property type="entry name" value="HAMP"/>
    <property type="match status" value="1"/>
</dbReference>
<sequence>MNIKSKLTYRLLIMVSSIWLIASVSIYVSSAEYRQEEFYRRLESRATTAARLLIEFEEVDAELLRKIESATPIKLPAERISIYDYNNQEIFSTDEDNLMTITPETLDRIRLEGQVQWQQGEIEIMGMLYTDKFERFVVIAAAHDVFGKSKLENLRNILIIVFILSIIAVAIIGLIYAKIALQPISKVVDEVNTIGAGNLDVRISEGNGKDEVAVLAITFNKMLSRLQDAFKSQKAFISNASHELRTPLTSVLSQIDVALLKEREKAYYITTLKSVRDDIQNLSELTDKLLLLARTESFTESFSAVRIDAIIWQLTSEMNASHPEYRIKISLSEDIDDERQLTVNGNELMLKSVFSNLIDNACKFSPDHEVQVRLSAMKDDKLELKFSDTGIGIPEHETGQIMQPFFRATNAVSVRGHGIGLSLAKRIIDIHQGTFRITSVAGRGTTATVTLPTAIF</sequence>
<dbReference type="PANTHER" id="PTHR45436:SF5">
    <property type="entry name" value="SENSOR HISTIDINE KINASE TRCS"/>
    <property type="match status" value="1"/>
</dbReference>
<evidence type="ECO:0000256" key="8">
    <source>
        <dbReference type="ARBA" id="ARBA00022989"/>
    </source>
</evidence>
<dbReference type="InterPro" id="IPR003660">
    <property type="entry name" value="HAMP_dom"/>
</dbReference>
<dbReference type="EC" id="2.7.13.3" evidence="3"/>
<reference evidence="14 15" key="1">
    <citation type="submission" date="2019-02" db="EMBL/GenBank/DDBJ databases">
        <authorList>
            <person name="Goldberg S.R."/>
            <person name="Haltli B.A."/>
            <person name="Correa H."/>
            <person name="Russell K.G."/>
        </authorList>
    </citation>
    <scope>NUCLEOTIDE SEQUENCE [LARGE SCALE GENOMIC DNA]</scope>
    <source>
        <strain evidence="14 15">JCM 16186</strain>
    </source>
</reference>
<dbReference type="InterPro" id="IPR003661">
    <property type="entry name" value="HisK_dim/P_dom"/>
</dbReference>
<evidence type="ECO:0000259" key="13">
    <source>
        <dbReference type="PROSITE" id="PS50885"/>
    </source>
</evidence>